<comment type="similarity">
    <text evidence="3 14">Belongs to the pyruvate kinase family.</text>
</comment>
<dbReference type="PRINTS" id="PR01050">
    <property type="entry name" value="PYRUVTKNASE"/>
</dbReference>
<evidence type="ECO:0000256" key="4">
    <source>
        <dbReference type="ARBA" id="ARBA00012142"/>
    </source>
</evidence>
<evidence type="ECO:0000256" key="2">
    <source>
        <dbReference type="ARBA" id="ARBA00004997"/>
    </source>
</evidence>
<dbReference type="GO" id="GO:0030955">
    <property type="term" value="F:potassium ion binding"/>
    <property type="evidence" value="ECO:0007669"/>
    <property type="project" value="InterPro"/>
</dbReference>
<feature type="domain" description="Pyruvate kinase C-terminal" evidence="16">
    <location>
        <begin position="349"/>
        <end position="421"/>
    </location>
</feature>
<keyword evidence="10 14" id="KW-0460">Magnesium</keyword>
<evidence type="ECO:0000256" key="10">
    <source>
        <dbReference type="ARBA" id="ARBA00022842"/>
    </source>
</evidence>
<dbReference type="InterPro" id="IPR036918">
    <property type="entry name" value="Pyrv_Knase_C_sf"/>
</dbReference>
<evidence type="ECO:0000256" key="1">
    <source>
        <dbReference type="ARBA" id="ARBA00001958"/>
    </source>
</evidence>
<evidence type="ECO:0000256" key="11">
    <source>
        <dbReference type="ARBA" id="ARBA00023152"/>
    </source>
</evidence>
<dbReference type="Pfam" id="PF02887">
    <property type="entry name" value="PK_C"/>
    <property type="match status" value="1"/>
</dbReference>
<name>A0A168JI34_MUCCL</name>
<comment type="catalytic activity">
    <reaction evidence="13 14">
        <text>pyruvate + ATP = phosphoenolpyruvate + ADP + H(+)</text>
        <dbReference type="Rhea" id="RHEA:18157"/>
        <dbReference type="ChEBI" id="CHEBI:15361"/>
        <dbReference type="ChEBI" id="CHEBI:15378"/>
        <dbReference type="ChEBI" id="CHEBI:30616"/>
        <dbReference type="ChEBI" id="CHEBI:58702"/>
        <dbReference type="ChEBI" id="CHEBI:456216"/>
        <dbReference type="EC" id="2.7.1.40"/>
    </reaction>
</comment>
<evidence type="ECO:0000256" key="3">
    <source>
        <dbReference type="ARBA" id="ARBA00008663"/>
    </source>
</evidence>
<organism evidence="17 18">
    <name type="scientific">Mucor lusitanicus CBS 277.49</name>
    <dbReference type="NCBI Taxonomy" id="747725"/>
    <lineage>
        <taxon>Eukaryota</taxon>
        <taxon>Fungi</taxon>
        <taxon>Fungi incertae sedis</taxon>
        <taxon>Mucoromycota</taxon>
        <taxon>Mucoromycotina</taxon>
        <taxon>Mucoromycetes</taxon>
        <taxon>Mucorales</taxon>
        <taxon>Mucorineae</taxon>
        <taxon>Mucoraceae</taxon>
        <taxon>Mucor</taxon>
    </lineage>
</organism>
<dbReference type="OrthoDB" id="108365at2759"/>
<dbReference type="InterPro" id="IPR015795">
    <property type="entry name" value="Pyrv_Knase_C"/>
</dbReference>
<accession>A0A168JI34</accession>
<keyword evidence="7" id="KW-0547">Nucleotide-binding</keyword>
<evidence type="ECO:0000256" key="9">
    <source>
        <dbReference type="ARBA" id="ARBA00022840"/>
    </source>
</evidence>
<evidence type="ECO:0000313" key="18">
    <source>
        <dbReference type="Proteomes" id="UP000077051"/>
    </source>
</evidence>
<reference evidence="17 18" key="1">
    <citation type="submission" date="2015-06" db="EMBL/GenBank/DDBJ databases">
        <title>Expansion of signal transduction pathways in fungi by whole-genome duplication.</title>
        <authorList>
            <consortium name="DOE Joint Genome Institute"/>
            <person name="Corrochano L.M."/>
            <person name="Kuo A."/>
            <person name="Marcet-Houben M."/>
            <person name="Polaino S."/>
            <person name="Salamov A."/>
            <person name="Villalobos J.M."/>
            <person name="Alvarez M.I."/>
            <person name="Avalos J."/>
            <person name="Benito E.P."/>
            <person name="Benoit I."/>
            <person name="Burger G."/>
            <person name="Camino L.P."/>
            <person name="Canovas D."/>
            <person name="Cerda-Olmedo E."/>
            <person name="Cheng J.-F."/>
            <person name="Dominguez A."/>
            <person name="Elias M."/>
            <person name="Eslava A.P."/>
            <person name="Glaser F."/>
            <person name="Grimwood J."/>
            <person name="Gutierrez G."/>
            <person name="Heitman J."/>
            <person name="Henrissat B."/>
            <person name="Iturriaga E.A."/>
            <person name="Lang B.F."/>
            <person name="Lavin J.L."/>
            <person name="Lee S."/>
            <person name="Li W."/>
            <person name="Lindquist E."/>
            <person name="Lopez-Garcia S."/>
            <person name="Luque E.M."/>
            <person name="Marcos A.T."/>
            <person name="Martin J."/>
            <person name="Mccluskey K."/>
            <person name="Medina H.R."/>
            <person name="Miralles-Duran A."/>
            <person name="Miyazaki A."/>
            <person name="Munoz-Torres E."/>
            <person name="Oguiza J.A."/>
            <person name="Ohm R."/>
            <person name="Olmedo M."/>
            <person name="Orejas M."/>
            <person name="Ortiz-Castellanos L."/>
            <person name="Pisabarro A.G."/>
            <person name="Rodriguez-Romero J."/>
            <person name="Ruiz-Herrera J."/>
            <person name="Ruiz-Vazquez R."/>
            <person name="Sanz C."/>
            <person name="Schackwitz W."/>
            <person name="Schmutz J."/>
            <person name="Shahriari M."/>
            <person name="Shelest E."/>
            <person name="Silva-Franco F."/>
            <person name="Soanes D."/>
            <person name="Syed K."/>
            <person name="Tagua V.G."/>
            <person name="Talbot N.J."/>
            <person name="Thon M."/>
            <person name="De Vries R.P."/>
            <person name="Wiebenga A."/>
            <person name="Yadav J.S."/>
            <person name="Braun E.L."/>
            <person name="Baker S."/>
            <person name="Garre V."/>
            <person name="Horwitz B."/>
            <person name="Torres-Martinez S."/>
            <person name="Idnurm A."/>
            <person name="Herrera-Estrella A."/>
            <person name="Gabaldon T."/>
            <person name="Grigoriev I.V."/>
        </authorList>
    </citation>
    <scope>NUCLEOTIDE SEQUENCE [LARGE SCALE GENOMIC DNA]</scope>
    <source>
        <strain evidence="17 18">CBS 277.49</strain>
    </source>
</reference>
<keyword evidence="9" id="KW-0067">ATP-binding</keyword>
<sequence>MAPIVTPQITSNIQWISQMNVDVEPTAGRKTTVIGTIGPNTNSVEMITQLRNAGLNVVRMNFSHGSHEYHQSVIDNTRKSVELYPGRPVAIALDNKGPEIRTGNMKDNIEIPIKAGHEMIFSTDDQYAEQCNDEILYIDYKNLPKVIEVGKTVYIDDGVLSFEVTEILEDSIRVVAKNNGKLCSHKGVNLPNTNVDLPALSEKDKNDLRFGVKNKVDVIFASFVRRGQDVKDIREVLGEEGKHIKIISKIENHQGVENFDDILQETDGVMVARGYNPRPTRAEVSDVANAVLDGADCVMLSGETAKGNYPIEAVRTMHEICKLAETVLCYPAVFNELRSLTPLPTETTETVACAAVAAAHEQGCGAIIVLSQSGNSARLISKYRPHAPIIVVTRNPQTARQVHFYRGCFPFHYPRASSAAAARLSASASAHAHLSPADNAPWQEDVDDRIKWGMEQAMKYG</sequence>
<evidence type="ECO:0000256" key="13">
    <source>
        <dbReference type="ARBA" id="ARBA00048152"/>
    </source>
</evidence>
<dbReference type="Pfam" id="PF00224">
    <property type="entry name" value="PK"/>
    <property type="match status" value="2"/>
</dbReference>
<dbReference type="InterPro" id="IPR001697">
    <property type="entry name" value="Pyr_Knase"/>
</dbReference>
<evidence type="ECO:0000256" key="6">
    <source>
        <dbReference type="ARBA" id="ARBA00022723"/>
    </source>
</evidence>
<keyword evidence="11 14" id="KW-0324">Glycolysis</keyword>
<dbReference type="InterPro" id="IPR015806">
    <property type="entry name" value="Pyrv_Knase_insert_dom_sf"/>
</dbReference>
<keyword evidence="6" id="KW-0479">Metal-binding</keyword>
<comment type="cofactor">
    <cofactor evidence="1">
        <name>K(+)</name>
        <dbReference type="ChEBI" id="CHEBI:29103"/>
    </cofactor>
</comment>
<evidence type="ECO:0000256" key="5">
    <source>
        <dbReference type="ARBA" id="ARBA00022679"/>
    </source>
</evidence>
<evidence type="ECO:0000259" key="15">
    <source>
        <dbReference type="Pfam" id="PF00224"/>
    </source>
</evidence>
<evidence type="ECO:0000256" key="7">
    <source>
        <dbReference type="ARBA" id="ARBA00022741"/>
    </source>
</evidence>
<feature type="domain" description="Pyruvate kinase barrel" evidence="15">
    <location>
        <begin position="275"/>
        <end position="314"/>
    </location>
</feature>
<dbReference type="SUPFAM" id="SSF52935">
    <property type="entry name" value="PK C-terminal domain-like"/>
    <property type="match status" value="1"/>
</dbReference>
<dbReference type="PROSITE" id="PS00110">
    <property type="entry name" value="PYRUVATE_KINASE"/>
    <property type="match status" value="1"/>
</dbReference>
<keyword evidence="8 14" id="KW-0418">Kinase</keyword>
<protein>
    <recommendedName>
        <fullName evidence="4 14">Pyruvate kinase</fullName>
        <ecNumber evidence="4 14">2.7.1.40</ecNumber>
    </recommendedName>
</protein>
<evidence type="ECO:0000313" key="17">
    <source>
        <dbReference type="EMBL" id="OAD01223.1"/>
    </source>
</evidence>
<evidence type="ECO:0000259" key="16">
    <source>
        <dbReference type="Pfam" id="PF02887"/>
    </source>
</evidence>
<dbReference type="NCBIfam" id="TIGR01064">
    <property type="entry name" value="pyruv_kin"/>
    <property type="match status" value="1"/>
</dbReference>
<feature type="domain" description="Pyruvate kinase barrel" evidence="15">
    <location>
        <begin position="29"/>
        <end position="274"/>
    </location>
</feature>
<dbReference type="EC" id="2.7.1.40" evidence="4 14"/>
<dbReference type="AlphaFoldDB" id="A0A168JI34"/>
<keyword evidence="12" id="KW-0670">Pyruvate</keyword>
<dbReference type="FunFam" id="2.40.33.10:FF:000001">
    <property type="entry name" value="Pyruvate kinase"/>
    <property type="match status" value="1"/>
</dbReference>
<proteinExistence type="inferred from homology"/>
<dbReference type="InterPro" id="IPR011037">
    <property type="entry name" value="Pyrv_Knase-like_insert_dom_sf"/>
</dbReference>
<dbReference type="InterPro" id="IPR018209">
    <property type="entry name" value="Pyrv_Knase_AS"/>
</dbReference>
<dbReference type="VEuPathDB" id="FungiDB:MUCCIDRAFT_156746"/>
<dbReference type="PANTHER" id="PTHR11817">
    <property type="entry name" value="PYRUVATE KINASE"/>
    <property type="match status" value="1"/>
</dbReference>
<dbReference type="InterPro" id="IPR015793">
    <property type="entry name" value="Pyrv_Knase_brl"/>
</dbReference>
<keyword evidence="18" id="KW-1185">Reference proteome</keyword>
<dbReference type="EMBL" id="AMYB01000006">
    <property type="protein sequence ID" value="OAD01223.1"/>
    <property type="molecule type" value="Genomic_DNA"/>
</dbReference>
<dbReference type="InterPro" id="IPR040442">
    <property type="entry name" value="Pyrv_kinase-like_dom_sf"/>
</dbReference>
<dbReference type="GO" id="GO:0000287">
    <property type="term" value="F:magnesium ion binding"/>
    <property type="evidence" value="ECO:0007669"/>
    <property type="project" value="InterPro"/>
</dbReference>
<dbReference type="GO" id="GO:0005524">
    <property type="term" value="F:ATP binding"/>
    <property type="evidence" value="ECO:0007669"/>
    <property type="project" value="UniProtKB-KW"/>
</dbReference>
<comment type="pathway">
    <text evidence="2 14">Carbohydrate degradation; glycolysis; pyruvate from D-glyceraldehyde 3-phosphate: step 5/5.</text>
</comment>
<dbReference type="SUPFAM" id="SSF50800">
    <property type="entry name" value="PK beta-barrel domain-like"/>
    <property type="match status" value="1"/>
</dbReference>
<dbReference type="STRING" id="747725.A0A168JI34"/>
<dbReference type="GO" id="GO:0004743">
    <property type="term" value="F:pyruvate kinase activity"/>
    <property type="evidence" value="ECO:0007669"/>
    <property type="project" value="UniProtKB-EC"/>
</dbReference>
<evidence type="ECO:0000256" key="12">
    <source>
        <dbReference type="ARBA" id="ARBA00023317"/>
    </source>
</evidence>
<dbReference type="GO" id="GO:0016301">
    <property type="term" value="F:kinase activity"/>
    <property type="evidence" value="ECO:0007669"/>
    <property type="project" value="UniProtKB-KW"/>
</dbReference>
<dbReference type="Gene3D" id="2.40.33.10">
    <property type="entry name" value="PK beta-barrel domain-like"/>
    <property type="match status" value="1"/>
</dbReference>
<dbReference type="SUPFAM" id="SSF51621">
    <property type="entry name" value="Phosphoenolpyruvate/pyruvate domain"/>
    <property type="match status" value="1"/>
</dbReference>
<evidence type="ECO:0000256" key="14">
    <source>
        <dbReference type="RuleBase" id="RU000504"/>
    </source>
</evidence>
<dbReference type="Proteomes" id="UP000077051">
    <property type="component" value="Unassembled WGS sequence"/>
</dbReference>
<evidence type="ECO:0000256" key="8">
    <source>
        <dbReference type="ARBA" id="ARBA00022777"/>
    </source>
</evidence>
<dbReference type="UniPathway" id="UPA00109">
    <property type="reaction ID" value="UER00188"/>
</dbReference>
<dbReference type="Gene3D" id="3.40.1380.20">
    <property type="entry name" value="Pyruvate kinase, C-terminal domain"/>
    <property type="match status" value="1"/>
</dbReference>
<gene>
    <name evidence="17" type="ORF">MUCCIDRAFT_156746</name>
</gene>
<dbReference type="InterPro" id="IPR015813">
    <property type="entry name" value="Pyrv/PenolPyrv_kinase-like_dom"/>
</dbReference>
<comment type="caution">
    <text evidence="17">The sequence shown here is derived from an EMBL/GenBank/DDBJ whole genome shotgun (WGS) entry which is preliminary data.</text>
</comment>
<dbReference type="Gene3D" id="3.20.20.60">
    <property type="entry name" value="Phosphoenolpyruvate-binding domains"/>
    <property type="match status" value="2"/>
</dbReference>
<keyword evidence="5 14" id="KW-0808">Transferase</keyword>